<accession>Q67AX9</accession>
<dbReference type="SMR" id="Q67AX9"/>
<dbReference type="RefSeq" id="WP_001049000.1">
    <property type="nucleotide sequence ID" value="NZ_CP128605.1"/>
</dbReference>
<dbReference type="Pfam" id="PF07922">
    <property type="entry name" value="Glyco_transf_52"/>
    <property type="match status" value="1"/>
</dbReference>
<dbReference type="InterPro" id="IPR012477">
    <property type="entry name" value="Glyco_transf_52"/>
</dbReference>
<proteinExistence type="predicted"/>
<dbReference type="CAZy" id="GT52">
    <property type="family name" value="Glycosyltransferase Family 52"/>
</dbReference>
<reference evidence="1" key="1">
    <citation type="journal article" date="2005" name="Infect. Immun.">
        <title>Structural and genetic diversity of group B streptococcus capsular polysaccharides.</title>
        <authorList>
            <person name="Cieslewicz M.J."/>
            <person name="Chaffin D."/>
            <person name="Glusman G."/>
            <person name="Kasper D."/>
            <person name="Madan A."/>
            <person name="Rodrigues S."/>
            <person name="Fahey J."/>
            <person name="Wessels M.R."/>
            <person name="Rubens C.E."/>
        </authorList>
    </citation>
    <scope>NUCLEOTIDE SEQUENCE</scope>
    <source>
        <strain evidence="1">SMU014</strain>
    </source>
</reference>
<dbReference type="Gene3D" id="3.30.370.20">
    <property type="match status" value="1"/>
</dbReference>
<dbReference type="EMBL" id="AY375363">
    <property type="protein sequence ID" value="AAR29926.1"/>
    <property type="molecule type" value="Genomic_DNA"/>
</dbReference>
<sequence>MNLIMCRTPLQTIIAERIIEMFPNESFEVICYFESRNKKQAYYSTRLKKKSELYTEIVFKNRAQEILTIIYFRFIFLRKYYDKIYIANITNVLFHTILSASTFNKIFTFDDGLANIIKSSFLYASRTSLKAKFFKFVFLIKYDAQRIKNESSLHYTLYKNNDNIIKNTKFISILRNITKHKDVSNNSISICIGQPLYSDDLMNIHYFNNIIHKYDIEYYFPHPRETFRIDNIIYIETQCIFEEYVVNLLKEFSEINLYTCFSSAALNVIDIDGINVFIIKSAEFEEEQSIFNEFKLTFV</sequence>
<evidence type="ECO:0000313" key="1">
    <source>
        <dbReference type="EMBL" id="AAR29926.1"/>
    </source>
</evidence>
<dbReference type="AlphaFoldDB" id="Q67AX9"/>
<organism evidence="1">
    <name type="scientific">Streptococcus agalactiae</name>
    <dbReference type="NCBI Taxonomy" id="1311"/>
    <lineage>
        <taxon>Bacteria</taxon>
        <taxon>Bacillati</taxon>
        <taxon>Bacillota</taxon>
        <taxon>Bacilli</taxon>
        <taxon>Lactobacillales</taxon>
        <taxon>Streptococcaceae</taxon>
        <taxon>Streptococcus</taxon>
    </lineage>
</organism>
<protein>
    <submittedName>
        <fullName evidence="1">Cps8K</fullName>
    </submittedName>
</protein>
<name>Q67AX9_STRAG</name>